<evidence type="ECO:0000313" key="1">
    <source>
        <dbReference type="EMBL" id="QVT79382.1"/>
    </source>
</evidence>
<name>A0ABX8EJW3_9ACTN</name>
<evidence type="ECO:0000313" key="2">
    <source>
        <dbReference type="Proteomes" id="UP000679307"/>
    </source>
</evidence>
<gene>
    <name evidence="1" type="ORF">ENKNEFLB_01763</name>
</gene>
<dbReference type="Proteomes" id="UP000679307">
    <property type="component" value="Chromosome"/>
</dbReference>
<dbReference type="EMBL" id="CP075371">
    <property type="protein sequence ID" value="QVT79382.1"/>
    <property type="molecule type" value="Genomic_DNA"/>
</dbReference>
<organism evidence="1 2">
    <name type="scientific">Nocardioides aquaticus</name>
    <dbReference type="NCBI Taxonomy" id="160826"/>
    <lineage>
        <taxon>Bacteria</taxon>
        <taxon>Bacillati</taxon>
        <taxon>Actinomycetota</taxon>
        <taxon>Actinomycetes</taxon>
        <taxon>Propionibacteriales</taxon>
        <taxon>Nocardioidaceae</taxon>
        <taxon>Nocardioides</taxon>
    </lineage>
</organism>
<reference evidence="1 2" key="1">
    <citation type="submission" date="2021-05" db="EMBL/GenBank/DDBJ databases">
        <title>Complete genome of Nocardioides aquaticus KCTC 9944T isolated from meromictic and hypersaline Ekho Lake, Antarctica.</title>
        <authorList>
            <person name="Hwang K."/>
            <person name="Kim K.M."/>
            <person name="Choe H."/>
        </authorList>
    </citation>
    <scope>NUCLEOTIDE SEQUENCE [LARGE SCALE GENOMIC DNA]</scope>
    <source>
        <strain evidence="1 2">KCTC 9944</strain>
    </source>
</reference>
<proteinExistence type="predicted"/>
<protein>
    <submittedName>
        <fullName evidence="1">Uncharacterized protein</fullName>
    </submittedName>
</protein>
<accession>A0ABX8EJW3</accession>
<sequence length="59" mass="6023">MESDGAGRGGDEVAGPYGLVCFVTLTALVLAEQSAQLPGAVVACASGWFVVRPGTRVER</sequence>
<keyword evidence="2" id="KW-1185">Reference proteome</keyword>